<dbReference type="RefSeq" id="XP_009795317.1">
    <property type="nucleotide sequence ID" value="XM_009797015.1"/>
</dbReference>
<name>A0A1U7XTF5_NICSY</name>
<dbReference type="KEGG" id="nsy:104242041"/>
<organism evidence="1 2">
    <name type="scientific">Nicotiana sylvestris</name>
    <name type="common">Wood tobacco</name>
    <name type="synonym">South American tobacco</name>
    <dbReference type="NCBI Taxonomy" id="4096"/>
    <lineage>
        <taxon>Eukaryota</taxon>
        <taxon>Viridiplantae</taxon>
        <taxon>Streptophyta</taxon>
        <taxon>Embryophyta</taxon>
        <taxon>Tracheophyta</taxon>
        <taxon>Spermatophyta</taxon>
        <taxon>Magnoliopsida</taxon>
        <taxon>eudicotyledons</taxon>
        <taxon>Gunneridae</taxon>
        <taxon>Pentapetalae</taxon>
        <taxon>asterids</taxon>
        <taxon>lamiids</taxon>
        <taxon>Solanales</taxon>
        <taxon>Solanaceae</taxon>
        <taxon>Nicotianoideae</taxon>
        <taxon>Nicotianeae</taxon>
        <taxon>Nicotiana</taxon>
    </lineage>
</organism>
<evidence type="ECO:0000313" key="2">
    <source>
        <dbReference type="RefSeq" id="XP_009795317.1"/>
    </source>
</evidence>
<dbReference type="AlphaFoldDB" id="A0A1U7XTF5"/>
<proteinExistence type="predicted"/>
<dbReference type="PANTHER" id="PTHR37610">
    <property type="entry name" value="CCHC-TYPE DOMAIN-CONTAINING PROTEIN"/>
    <property type="match status" value="1"/>
</dbReference>
<protein>
    <submittedName>
        <fullName evidence="2">Uncharacterized protein LOC104242041</fullName>
    </submittedName>
</protein>
<keyword evidence="1" id="KW-1185">Reference proteome</keyword>
<dbReference type="eggNOG" id="KOG0017">
    <property type="taxonomic scope" value="Eukaryota"/>
</dbReference>
<dbReference type="GeneID" id="104242041"/>
<gene>
    <name evidence="2" type="primary">LOC104242041</name>
</gene>
<sequence>MVTSWILNSLSKDLVDSIQYVNDAKELWQELEDKYDQTNEAKLYQLQKKIGDLSQGALDITMYYTKMKRLWKELNTLNAHAQCNYQCTYGVKAYMHKAEHDRRLIQLLMGLNEVYIVVRDSILMMNLLPSIAQTFSILIQEEK</sequence>
<reference evidence="1" key="1">
    <citation type="journal article" date="2013" name="Genome Biol.">
        <title>Reference genomes and transcriptomes of Nicotiana sylvestris and Nicotiana tomentosiformis.</title>
        <authorList>
            <person name="Sierro N."/>
            <person name="Battey J.N."/>
            <person name="Ouadi S."/>
            <person name="Bovet L."/>
            <person name="Goepfert S."/>
            <person name="Bakaher N."/>
            <person name="Peitsch M.C."/>
            <person name="Ivanov N.V."/>
        </authorList>
    </citation>
    <scope>NUCLEOTIDE SEQUENCE [LARGE SCALE GENOMIC DNA]</scope>
</reference>
<reference evidence="2" key="2">
    <citation type="submission" date="2025-08" db="UniProtKB">
        <authorList>
            <consortium name="RefSeq"/>
        </authorList>
    </citation>
    <scope>IDENTIFICATION</scope>
    <source>
        <tissue evidence="2">Leaf</tissue>
    </source>
</reference>
<dbReference type="Proteomes" id="UP000189701">
    <property type="component" value="Unplaced"/>
</dbReference>
<dbReference type="PANTHER" id="PTHR37610:SF40">
    <property type="entry name" value="OS01G0909600 PROTEIN"/>
    <property type="match status" value="1"/>
</dbReference>
<accession>A0A1U7XTF5</accession>
<evidence type="ECO:0000313" key="1">
    <source>
        <dbReference type="Proteomes" id="UP000189701"/>
    </source>
</evidence>